<gene>
    <name evidence="3" type="ORF">B0T46_23825</name>
</gene>
<dbReference type="Gene3D" id="3.30.360.10">
    <property type="entry name" value="Dihydrodipicolinate Reductase, domain 2"/>
    <property type="match status" value="1"/>
</dbReference>
<dbReference type="InterPro" id="IPR051450">
    <property type="entry name" value="Gfo/Idh/MocA_Oxidoreductases"/>
</dbReference>
<organism evidence="3 4">
    <name type="scientific">Nocardia donostiensis</name>
    <dbReference type="NCBI Taxonomy" id="1538463"/>
    <lineage>
        <taxon>Bacteria</taxon>
        <taxon>Bacillati</taxon>
        <taxon>Actinomycetota</taxon>
        <taxon>Actinomycetes</taxon>
        <taxon>Mycobacteriales</taxon>
        <taxon>Nocardiaceae</taxon>
        <taxon>Nocardia</taxon>
    </lineage>
</organism>
<proteinExistence type="predicted"/>
<dbReference type="STRING" id="1538463.B0T36_19940"/>
<keyword evidence="4" id="KW-1185">Reference proteome</keyword>
<feature type="domain" description="Gfo/Idh/MocA-like oxidoreductase N-terminal" evidence="1">
    <location>
        <begin position="8"/>
        <end position="123"/>
    </location>
</feature>
<dbReference type="OrthoDB" id="9760689at2"/>
<dbReference type="NCBIfam" id="TIGR01761">
    <property type="entry name" value="thiaz-red"/>
    <property type="match status" value="1"/>
</dbReference>
<evidence type="ECO:0000313" key="4">
    <source>
        <dbReference type="Proteomes" id="UP000188836"/>
    </source>
</evidence>
<feature type="domain" description="Thiazolinyl imine reductase-like C-terminal" evidence="2">
    <location>
        <begin position="150"/>
        <end position="244"/>
    </location>
</feature>
<evidence type="ECO:0000259" key="2">
    <source>
        <dbReference type="Pfam" id="PF21390"/>
    </source>
</evidence>
<reference evidence="3 4" key="1">
    <citation type="journal article" date="2016" name="Antonie Van Leeuwenhoek">
        <title>Nocardia donostiensis sp. nov., isolated from human respiratory specimens.</title>
        <authorList>
            <person name="Ercibengoa M."/>
            <person name="Bell M."/>
            <person name="Marimon J.M."/>
            <person name="Humrighouse B."/>
            <person name="Klenk H.P."/>
            <person name="Potter G."/>
            <person name="Perez-Trallero E."/>
        </authorList>
    </citation>
    <scope>NUCLEOTIDE SEQUENCE [LARGE SCALE GENOMIC DNA]</scope>
    <source>
        <strain evidence="3 4">X1655</strain>
    </source>
</reference>
<dbReference type="SUPFAM" id="SSF51735">
    <property type="entry name" value="NAD(P)-binding Rossmann-fold domains"/>
    <property type="match status" value="1"/>
</dbReference>
<accession>A0A1V2T9Y1</accession>
<evidence type="ECO:0000313" key="3">
    <source>
        <dbReference type="EMBL" id="ONM46309.1"/>
    </source>
</evidence>
<dbReference type="Gene3D" id="3.40.50.720">
    <property type="entry name" value="NAD(P)-binding Rossmann-like Domain"/>
    <property type="match status" value="1"/>
</dbReference>
<evidence type="ECO:0000259" key="1">
    <source>
        <dbReference type="Pfam" id="PF01408"/>
    </source>
</evidence>
<name>A0A1V2T9Y1_9NOCA</name>
<dbReference type="InterPro" id="IPR010091">
    <property type="entry name" value="Thiazolinyl_imide_reductase"/>
</dbReference>
<sequence length="358" mass="38424">MTQANSLRTVVCGTNFGRFYVEALRNLPGFTLAGLLSRGSAHATGYAESLGVPCYTSVAELPDDIDVACVVVPSGVAGGGGAVLARQLLEREVHVLQEHPLAPEEMSACLRAAGATRRQYRVNTHYPRLPEVRRFVAAAARLRDRQGILFADVASPVHLLHPLVDILARALGGPRPWEFGEPTRIGPVHTLGGRIAGVPVALRVHNQLDPTDIDNHALFWPRITLVAEGGTLTIADLHGPVLWSPRLHAPRDADHRLMLHGGSLDLPTTSVLGPAAQHQPAYTEHFRTTWPAAIGAALAELAEAIHAAADPMRGVQRDLAVCRCWYQLTERLGPPEPVRSVPPSPLGVAELADTVEVA</sequence>
<comment type="caution">
    <text evidence="3">The sequence shown here is derived from an EMBL/GenBank/DDBJ whole genome shotgun (WGS) entry which is preliminary data.</text>
</comment>
<dbReference type="AlphaFoldDB" id="A0A1V2T9Y1"/>
<dbReference type="InterPro" id="IPR036291">
    <property type="entry name" value="NAD(P)-bd_dom_sf"/>
</dbReference>
<dbReference type="EMBL" id="MUMY01000027">
    <property type="protein sequence ID" value="ONM46309.1"/>
    <property type="molecule type" value="Genomic_DNA"/>
</dbReference>
<dbReference type="Pfam" id="PF21390">
    <property type="entry name" value="Irp3-like_C"/>
    <property type="match status" value="1"/>
</dbReference>
<dbReference type="PANTHER" id="PTHR43377:SF1">
    <property type="entry name" value="BILIVERDIN REDUCTASE A"/>
    <property type="match status" value="1"/>
</dbReference>
<dbReference type="PANTHER" id="PTHR43377">
    <property type="entry name" value="BILIVERDIN REDUCTASE A"/>
    <property type="match status" value="1"/>
</dbReference>
<dbReference type="Proteomes" id="UP000188836">
    <property type="component" value="Unassembled WGS sequence"/>
</dbReference>
<dbReference type="GO" id="GO:0000166">
    <property type="term" value="F:nucleotide binding"/>
    <property type="evidence" value="ECO:0007669"/>
    <property type="project" value="InterPro"/>
</dbReference>
<dbReference type="Pfam" id="PF01408">
    <property type="entry name" value="GFO_IDH_MocA"/>
    <property type="match status" value="1"/>
</dbReference>
<dbReference type="InterPro" id="IPR000683">
    <property type="entry name" value="Gfo/Idh/MocA-like_OxRdtase_N"/>
</dbReference>
<protein>
    <submittedName>
        <fullName evidence="3">Uncharacterized protein</fullName>
    </submittedName>
</protein>
<dbReference type="InterPro" id="IPR048655">
    <property type="entry name" value="Irp3-like_C"/>
</dbReference>
<dbReference type="RefSeq" id="WP_077121199.1">
    <property type="nucleotide sequence ID" value="NZ_LOKT01000014.1"/>
</dbReference>